<name>A0A2R8AQE1_9RHOB</name>
<dbReference type="CDD" id="cd09281">
    <property type="entry name" value="UPF0066"/>
    <property type="match status" value="1"/>
</dbReference>
<dbReference type="InterPro" id="IPR040372">
    <property type="entry name" value="YaeB-like"/>
</dbReference>
<dbReference type="NCBIfam" id="TIGR00104">
    <property type="entry name" value="tRNA_TsaA"/>
    <property type="match status" value="1"/>
</dbReference>
<accession>A0A2R8AQE1</accession>
<organism evidence="4 5">
    <name type="scientific">Pseudoprimorskyibacter insulae</name>
    <dbReference type="NCBI Taxonomy" id="1695997"/>
    <lineage>
        <taxon>Bacteria</taxon>
        <taxon>Pseudomonadati</taxon>
        <taxon>Pseudomonadota</taxon>
        <taxon>Alphaproteobacteria</taxon>
        <taxon>Rhodobacterales</taxon>
        <taxon>Paracoccaceae</taxon>
        <taxon>Pseudoprimorskyibacter</taxon>
    </lineage>
</organism>
<dbReference type="InterPro" id="IPR036413">
    <property type="entry name" value="YaeB-like_sf"/>
</dbReference>
<dbReference type="PANTHER" id="PTHR12818:SF0">
    <property type="entry name" value="TRNA (ADENINE(37)-N6)-METHYLTRANSFERASE"/>
    <property type="match status" value="1"/>
</dbReference>
<dbReference type="OrthoDB" id="9804309at2"/>
<dbReference type="EMBL" id="OMOJ01000001">
    <property type="protein sequence ID" value="SPF78235.1"/>
    <property type="molecule type" value="Genomic_DNA"/>
</dbReference>
<dbReference type="InterPro" id="IPR036414">
    <property type="entry name" value="YaeB_N_sf"/>
</dbReference>
<gene>
    <name evidence="4" type="ORF">PRI8871_00828</name>
</gene>
<dbReference type="AlphaFoldDB" id="A0A2R8AQE1"/>
<dbReference type="RefSeq" id="WP_108884894.1">
    <property type="nucleotide sequence ID" value="NZ_OMOJ01000001.1"/>
</dbReference>
<protein>
    <submittedName>
        <fullName evidence="4">S-adenosyl-L-methionine-binding protein</fullName>
    </submittedName>
</protein>
<dbReference type="PANTHER" id="PTHR12818">
    <property type="entry name" value="TRNA (ADENINE(37)-N6)-METHYLTRANSFERASE"/>
    <property type="match status" value="1"/>
</dbReference>
<dbReference type="Proteomes" id="UP000244904">
    <property type="component" value="Unassembled WGS sequence"/>
</dbReference>
<dbReference type="Pfam" id="PF01980">
    <property type="entry name" value="TrmO_N"/>
    <property type="match status" value="1"/>
</dbReference>
<evidence type="ECO:0000313" key="5">
    <source>
        <dbReference type="Proteomes" id="UP000244904"/>
    </source>
</evidence>
<feature type="domain" description="TsaA-like" evidence="3">
    <location>
        <begin position="23"/>
        <end position="153"/>
    </location>
</feature>
<sequence length="159" mass="17614">MPQDDIRAGEVAVEAPAPNDAALRFIGRIETPYATRADCPRQGKEGDAICTIILDAPWDKALKGLEKFERADVLYWLDQARRDMVLQSPKDDGNTRGTFSLRSPLRPNPIGLSKVKIDRIEGNRLYVRGLDCVSGTPLLDIKPDICAFAVQARIKDTAH</sequence>
<dbReference type="SUPFAM" id="SSF118196">
    <property type="entry name" value="YaeB-like"/>
    <property type="match status" value="1"/>
</dbReference>
<reference evidence="5" key="1">
    <citation type="submission" date="2018-03" db="EMBL/GenBank/DDBJ databases">
        <authorList>
            <person name="Rodrigo-Torres L."/>
            <person name="Arahal R. D."/>
            <person name="Lucena T."/>
        </authorList>
    </citation>
    <scope>NUCLEOTIDE SEQUENCE [LARGE SCALE GENOMIC DNA]</scope>
    <source>
        <strain evidence="5">CECT 8871</strain>
    </source>
</reference>
<evidence type="ECO:0000313" key="4">
    <source>
        <dbReference type="EMBL" id="SPF78235.1"/>
    </source>
</evidence>
<keyword evidence="5" id="KW-1185">Reference proteome</keyword>
<proteinExistence type="inferred from homology"/>
<dbReference type="InterPro" id="IPR023370">
    <property type="entry name" value="TrmO-like_N"/>
</dbReference>
<evidence type="ECO:0000256" key="1">
    <source>
        <dbReference type="ARBA" id="ARBA00022691"/>
    </source>
</evidence>
<comment type="similarity">
    <text evidence="2">Belongs to the tRNA methyltransferase O family.</text>
</comment>
<dbReference type="PROSITE" id="PS51668">
    <property type="entry name" value="TSAA_2"/>
    <property type="match status" value="1"/>
</dbReference>
<dbReference type="Gene3D" id="2.40.30.70">
    <property type="entry name" value="YaeB-like"/>
    <property type="match status" value="1"/>
</dbReference>
<evidence type="ECO:0000256" key="2">
    <source>
        <dbReference type="ARBA" id="ARBA00033753"/>
    </source>
</evidence>
<evidence type="ECO:0000259" key="3">
    <source>
        <dbReference type="PROSITE" id="PS51668"/>
    </source>
</evidence>
<keyword evidence="1" id="KW-0949">S-adenosyl-L-methionine</keyword>